<evidence type="ECO:0000313" key="4">
    <source>
        <dbReference type="Proteomes" id="UP001396334"/>
    </source>
</evidence>
<protein>
    <recommendedName>
        <fullName evidence="2">Disease resistance protein At4g27190-like leucine-rich repeats domain-containing protein</fullName>
    </recommendedName>
</protein>
<dbReference type="InterPro" id="IPR057135">
    <property type="entry name" value="At4g27190-like_LRR"/>
</dbReference>
<proteinExistence type="predicted"/>
<keyword evidence="1" id="KW-0611">Plant defense</keyword>
<feature type="domain" description="Disease resistance protein At4g27190-like leucine-rich repeats" evidence="2">
    <location>
        <begin position="256"/>
        <end position="324"/>
    </location>
</feature>
<dbReference type="PANTHER" id="PTHR33463">
    <property type="entry name" value="NB-ARC DOMAIN-CONTAINING PROTEIN-RELATED"/>
    <property type="match status" value="1"/>
</dbReference>
<gene>
    <name evidence="3" type="ORF">V6N11_052575</name>
</gene>
<name>A0ABR2UAR6_9ROSI</name>
<evidence type="ECO:0000313" key="3">
    <source>
        <dbReference type="EMBL" id="KAK9046694.1"/>
    </source>
</evidence>
<dbReference type="SUPFAM" id="SSF52058">
    <property type="entry name" value="L domain-like"/>
    <property type="match status" value="1"/>
</dbReference>
<dbReference type="InterPro" id="IPR050905">
    <property type="entry name" value="Plant_NBS-LRR"/>
</dbReference>
<dbReference type="Gene3D" id="3.80.10.10">
    <property type="entry name" value="Ribonuclease Inhibitor"/>
    <property type="match status" value="2"/>
</dbReference>
<dbReference type="PANTHER" id="PTHR33463:SF209">
    <property type="entry name" value="DISEASE RESISTANCE PROTEIN RPS2-LIKE"/>
    <property type="match status" value="1"/>
</dbReference>
<keyword evidence="4" id="KW-1185">Reference proteome</keyword>
<sequence length="656" mass="74132">MDDLPYNGEQNQEKPLSNLQSLELLYLQELRCIFKGLAHSFSLQSLKVVSIEKCSKLESLFSPSLIQSLGMLEEFRISACDGLETLITEQENNNVETESNSSVPSLFPRRLKTLDISGCPKLEYALPITSAKDLPALAMISVSHCGALKQVFGTVKEQNGVEQDGIMCLDNLQDLRLCFLRNLSCFAPENYIFKVPALESLKVDECPQFMNFAISRVDKQLHLKRPGLSSKLKDLPLEGWEVLENLEPLIVTGFEQPLLSNIEHLKLEYLSELRWIVKVPAHSVSFQGLLVLEIVGCRQLKSLFSLSAIQTISSLEELRIANCNELKSVFMELEGIGNDKIESSTLYLPNLKTVAISECGNAEYVFPLALAGGLPCLQEIHLHGLENLSSFFAQNNIMEAPALKILRVCDCPRFTSFIIQKDANKCVSLKELDLHPMSCNMESVPLTQRSQDFECLAVGNFEQLFQLQGGFSFSNLESLKIFNMIWLRDMEGWHPICNKSQKTEHRLLPWLDIHLSNDAHPTFSTFELPKNRLLRELEQIIAIDDILASSSQGKKMEFPQLEEMHLYRLPSLVSFSPLGYHLVFPSLKYLMVSNCDKMITCFMIHYLTMAVHATTDQASPLARGYIDWDKRRPKTLPQYVEEAGDNSTLKLKIVAN</sequence>
<dbReference type="EMBL" id="JBBPBN010000001">
    <property type="protein sequence ID" value="KAK9046694.1"/>
    <property type="molecule type" value="Genomic_DNA"/>
</dbReference>
<evidence type="ECO:0000259" key="2">
    <source>
        <dbReference type="Pfam" id="PF23247"/>
    </source>
</evidence>
<dbReference type="Pfam" id="PF23247">
    <property type="entry name" value="LRR_RPS2"/>
    <property type="match status" value="3"/>
</dbReference>
<dbReference type="InterPro" id="IPR032675">
    <property type="entry name" value="LRR_dom_sf"/>
</dbReference>
<dbReference type="Proteomes" id="UP001396334">
    <property type="component" value="Unassembled WGS sequence"/>
</dbReference>
<dbReference type="SUPFAM" id="SSF52047">
    <property type="entry name" value="RNI-like"/>
    <property type="match status" value="1"/>
</dbReference>
<accession>A0ABR2UAR6</accession>
<feature type="domain" description="Disease resistance protein At4g27190-like leucine-rich repeats" evidence="2">
    <location>
        <begin position="97"/>
        <end position="221"/>
    </location>
</feature>
<feature type="domain" description="Disease resistance protein At4g27190-like leucine-rich repeats" evidence="2">
    <location>
        <begin position="11"/>
        <end position="81"/>
    </location>
</feature>
<organism evidence="3 4">
    <name type="scientific">Hibiscus sabdariffa</name>
    <name type="common">roselle</name>
    <dbReference type="NCBI Taxonomy" id="183260"/>
    <lineage>
        <taxon>Eukaryota</taxon>
        <taxon>Viridiplantae</taxon>
        <taxon>Streptophyta</taxon>
        <taxon>Embryophyta</taxon>
        <taxon>Tracheophyta</taxon>
        <taxon>Spermatophyta</taxon>
        <taxon>Magnoliopsida</taxon>
        <taxon>eudicotyledons</taxon>
        <taxon>Gunneridae</taxon>
        <taxon>Pentapetalae</taxon>
        <taxon>rosids</taxon>
        <taxon>malvids</taxon>
        <taxon>Malvales</taxon>
        <taxon>Malvaceae</taxon>
        <taxon>Malvoideae</taxon>
        <taxon>Hibiscus</taxon>
    </lineage>
</organism>
<reference evidence="3 4" key="1">
    <citation type="journal article" date="2024" name="G3 (Bethesda)">
        <title>Genome assembly of Hibiscus sabdariffa L. provides insights into metabolisms of medicinal natural products.</title>
        <authorList>
            <person name="Kim T."/>
        </authorList>
    </citation>
    <scope>NUCLEOTIDE SEQUENCE [LARGE SCALE GENOMIC DNA]</scope>
    <source>
        <strain evidence="3">TK-2024</strain>
        <tissue evidence="3">Old leaves</tissue>
    </source>
</reference>
<comment type="caution">
    <text evidence="3">The sequence shown here is derived from an EMBL/GenBank/DDBJ whole genome shotgun (WGS) entry which is preliminary data.</text>
</comment>
<evidence type="ECO:0000256" key="1">
    <source>
        <dbReference type="ARBA" id="ARBA00022821"/>
    </source>
</evidence>